<comment type="caution">
    <text evidence="2">The sequence shown here is derived from an EMBL/GenBank/DDBJ whole genome shotgun (WGS) entry which is preliminary data.</text>
</comment>
<proteinExistence type="predicted"/>
<dbReference type="AlphaFoldDB" id="A0AA41U2W8"/>
<evidence type="ECO:0000256" key="1">
    <source>
        <dbReference type="SAM" id="MobiDB-lite"/>
    </source>
</evidence>
<organism evidence="2 3">
    <name type="scientific">Yinghuangia soli</name>
    <dbReference type="NCBI Taxonomy" id="2908204"/>
    <lineage>
        <taxon>Bacteria</taxon>
        <taxon>Bacillati</taxon>
        <taxon>Actinomycetota</taxon>
        <taxon>Actinomycetes</taxon>
        <taxon>Kitasatosporales</taxon>
        <taxon>Streptomycetaceae</taxon>
        <taxon>Yinghuangia</taxon>
    </lineage>
</organism>
<sequence length="203" mass="22214">MLPRHNQQTELDAPQLSVSEALMSRLFLPGGNVHVVEPQLPEDEPFKVRHDTASRETILLVRHKTPGSTRTNVVPTTYRNAKELFQAAADFERSSVQLGRIATIFQNLLVTEYGVPESELEKSLDAVLADLYADESAHAPSQNEQEQAAPPAAPPLPGTESRIALLIESSTRLADELDLRDREALASQVAEALGCAPTRERSG</sequence>
<evidence type="ECO:0000313" key="3">
    <source>
        <dbReference type="Proteomes" id="UP001165378"/>
    </source>
</evidence>
<gene>
    <name evidence="2" type="ORF">LZ495_28580</name>
</gene>
<dbReference type="Proteomes" id="UP001165378">
    <property type="component" value="Unassembled WGS sequence"/>
</dbReference>
<reference evidence="2" key="1">
    <citation type="submission" date="2022-01" db="EMBL/GenBank/DDBJ databases">
        <title>Genome-Based Taxonomic Classification of the Phylum Actinobacteria.</title>
        <authorList>
            <person name="Gao Y."/>
        </authorList>
    </citation>
    <scope>NUCLEOTIDE SEQUENCE</scope>
    <source>
        <strain evidence="2">KLBMP 8922</strain>
    </source>
</reference>
<feature type="region of interest" description="Disordered" evidence="1">
    <location>
        <begin position="136"/>
        <end position="161"/>
    </location>
</feature>
<protein>
    <submittedName>
        <fullName evidence="2">Uncharacterized protein</fullName>
    </submittedName>
</protein>
<dbReference type="EMBL" id="JAKFHA010000021">
    <property type="protein sequence ID" value="MCF2531150.1"/>
    <property type="molecule type" value="Genomic_DNA"/>
</dbReference>
<accession>A0AA41U2W8</accession>
<keyword evidence="3" id="KW-1185">Reference proteome</keyword>
<name>A0AA41U2W8_9ACTN</name>
<evidence type="ECO:0000313" key="2">
    <source>
        <dbReference type="EMBL" id="MCF2531150.1"/>
    </source>
</evidence>